<dbReference type="AlphaFoldDB" id="A0A5D3DK41"/>
<name>A0A5D3DK41_CUCMM</name>
<evidence type="ECO:0000313" key="2">
    <source>
        <dbReference type="Proteomes" id="UP000321947"/>
    </source>
</evidence>
<evidence type="ECO:0000313" key="1">
    <source>
        <dbReference type="EMBL" id="TYK23878.1"/>
    </source>
</evidence>
<dbReference type="EMBL" id="SSTD01004278">
    <property type="protein sequence ID" value="TYK23878.1"/>
    <property type="molecule type" value="Genomic_DNA"/>
</dbReference>
<dbReference type="Proteomes" id="UP000321947">
    <property type="component" value="Unassembled WGS sequence"/>
</dbReference>
<evidence type="ECO:0008006" key="3">
    <source>
        <dbReference type="Google" id="ProtNLM"/>
    </source>
</evidence>
<comment type="caution">
    <text evidence="1">The sequence shown here is derived from an EMBL/GenBank/DDBJ whole genome shotgun (WGS) entry which is preliminary data.</text>
</comment>
<sequence length="294" mass="32903">MEKLFRQLQTSPISTLSPPLEPAALLSGGKLTQMASMSAHAPPLPSVISMLVQGVVYLWLHAQTSSNHPVFMFSTLVYRFPFDVSDLAHVDQLVKLEKQMLYLVEVPDFVHFLETHTQENSEKIDAIDAVTDRLDGLPIQELLTRIDTLETKFVRTGNYERGNSSTGSIADIEEHVGELDSSQKTIMEIINDMLEDFLAALNVVRNEIANVSTRVNLTMANLTMANQAPARGAITVSRIKIPEPMPFCGTRDAKALENFIFGLKQYFKAMNTEEIKVTLVTTHLAKNAKLWWRS</sequence>
<organism evidence="1 2">
    <name type="scientific">Cucumis melo var. makuwa</name>
    <name type="common">Oriental melon</name>
    <dbReference type="NCBI Taxonomy" id="1194695"/>
    <lineage>
        <taxon>Eukaryota</taxon>
        <taxon>Viridiplantae</taxon>
        <taxon>Streptophyta</taxon>
        <taxon>Embryophyta</taxon>
        <taxon>Tracheophyta</taxon>
        <taxon>Spermatophyta</taxon>
        <taxon>Magnoliopsida</taxon>
        <taxon>eudicotyledons</taxon>
        <taxon>Gunneridae</taxon>
        <taxon>Pentapetalae</taxon>
        <taxon>rosids</taxon>
        <taxon>fabids</taxon>
        <taxon>Cucurbitales</taxon>
        <taxon>Cucurbitaceae</taxon>
        <taxon>Benincaseae</taxon>
        <taxon>Cucumis</taxon>
    </lineage>
</organism>
<reference evidence="1 2" key="1">
    <citation type="submission" date="2019-08" db="EMBL/GenBank/DDBJ databases">
        <title>Draft genome sequences of two oriental melons (Cucumis melo L. var makuwa).</title>
        <authorList>
            <person name="Kwon S.-Y."/>
        </authorList>
    </citation>
    <scope>NUCLEOTIDE SEQUENCE [LARGE SCALE GENOMIC DNA]</scope>
    <source>
        <strain evidence="2">cv. Chang Bougi</strain>
        <tissue evidence="1">Leaf</tissue>
    </source>
</reference>
<gene>
    <name evidence="1" type="ORF">E5676_scaffold419G00550</name>
</gene>
<protein>
    <recommendedName>
        <fullName evidence="3">Senescence-specific cysteine protease sag39</fullName>
    </recommendedName>
</protein>
<accession>A0A5D3DK41</accession>
<proteinExistence type="predicted"/>